<dbReference type="RefSeq" id="WP_013547947.1">
    <property type="nucleotide sequence ID" value="NC_014933.1"/>
</dbReference>
<dbReference type="AlphaFoldDB" id="E6SU84"/>
<evidence type="ECO:0000313" key="1">
    <source>
        <dbReference type="EMBL" id="ADV44357.1"/>
    </source>
</evidence>
<reference key="1">
    <citation type="submission" date="2010-11" db="EMBL/GenBank/DDBJ databases">
        <title>The complete genome of Bacteroides helcogenes P 36-108.</title>
        <authorList>
            <consortium name="US DOE Joint Genome Institute (JGI-PGF)"/>
            <person name="Lucas S."/>
            <person name="Copeland A."/>
            <person name="Lapidus A."/>
            <person name="Bruce D."/>
            <person name="Goodwin L."/>
            <person name="Pitluck S."/>
            <person name="Kyrpides N."/>
            <person name="Mavromatis K."/>
            <person name="Ivanova N."/>
            <person name="Zeytun A."/>
            <person name="Brettin T."/>
            <person name="Detter J.C."/>
            <person name="Tapia R."/>
            <person name="Han C."/>
            <person name="Land M."/>
            <person name="Hauser L."/>
            <person name="Markowitz V."/>
            <person name="Cheng J.-F."/>
            <person name="Hugenholtz P."/>
            <person name="Woyke T."/>
            <person name="Wu D."/>
            <person name="Gronow S."/>
            <person name="Wellnitz S."/>
            <person name="Brambilla E."/>
            <person name="Klenk H.-P."/>
            <person name="Eisen J.A."/>
        </authorList>
    </citation>
    <scope>NUCLEOTIDE SEQUENCE</scope>
    <source>
        <strain>P 36-108</strain>
    </source>
</reference>
<evidence type="ECO:0000313" key="2">
    <source>
        <dbReference type="Proteomes" id="UP000008630"/>
    </source>
</evidence>
<proteinExistence type="predicted"/>
<dbReference type="KEGG" id="bhl:Bache_2390"/>
<keyword evidence="2" id="KW-1185">Reference proteome</keyword>
<reference evidence="1 2" key="2">
    <citation type="journal article" date="2011" name="Stand. Genomic Sci.">
        <title>Complete genome sequence of Bacteroides helcogenes type strain (P 36-108).</title>
        <authorList>
            <person name="Pati A."/>
            <person name="Gronow S."/>
            <person name="Zeytun A."/>
            <person name="Lapidus A."/>
            <person name="Nolan M."/>
            <person name="Hammon N."/>
            <person name="Deshpande S."/>
            <person name="Cheng J.F."/>
            <person name="Tapia R."/>
            <person name="Han C."/>
            <person name="Goodwin L."/>
            <person name="Pitluck S."/>
            <person name="Liolios K."/>
            <person name="Pagani I."/>
            <person name="Ivanova N."/>
            <person name="Mavromatis K."/>
            <person name="Chen A."/>
            <person name="Palaniappan K."/>
            <person name="Land M."/>
            <person name="Hauser L."/>
            <person name="Chang Y.J."/>
            <person name="Jeffries C.D."/>
            <person name="Detter J.C."/>
            <person name="Brambilla E."/>
            <person name="Rohde M."/>
            <person name="Goker M."/>
            <person name="Woyke T."/>
            <person name="Bristow J."/>
            <person name="Eisen J.A."/>
            <person name="Markowitz V."/>
            <person name="Hugenholtz P."/>
            <person name="Kyrpides N.C."/>
            <person name="Klenk H.P."/>
            <person name="Lucas S."/>
        </authorList>
    </citation>
    <scope>NUCLEOTIDE SEQUENCE [LARGE SCALE GENOMIC DNA]</scope>
    <source>
        <strain evidence="2">ATCC 35417 / DSM 20613 / JCM 6297 / CCUG 15421 / P 36-108</strain>
    </source>
</reference>
<dbReference type="OrthoDB" id="9858143at2"/>
<name>E6SU84_BACT6</name>
<organism evidence="1 2">
    <name type="scientific">Bacteroides helcogenes (strain ATCC 35417 / DSM 20613 / JCM 6297 / CCUG 15421 / P 36-108)</name>
    <dbReference type="NCBI Taxonomy" id="693979"/>
    <lineage>
        <taxon>Bacteria</taxon>
        <taxon>Pseudomonadati</taxon>
        <taxon>Bacteroidota</taxon>
        <taxon>Bacteroidia</taxon>
        <taxon>Bacteroidales</taxon>
        <taxon>Bacteroidaceae</taxon>
        <taxon>Bacteroides</taxon>
    </lineage>
</organism>
<sequence>MGETHSDIMARLMPLYEMSPGRFMAFYNAVYLMCIDLPEDCRFRISDRCQEKDLELFRNIVKLLIAEQPYDKYAGQLELSDDLEYVRRTTGFKPSGNRFSPKWNRR</sequence>
<dbReference type="HOGENOM" id="CLU_2217805_0_0_10"/>
<dbReference type="STRING" id="693979.Bache_2390"/>
<dbReference type="PATRIC" id="fig|693979.3.peg.2504"/>
<dbReference type="Proteomes" id="UP000008630">
    <property type="component" value="Chromosome"/>
</dbReference>
<gene>
    <name evidence="1" type="ordered locus">Bache_2390</name>
</gene>
<dbReference type="EMBL" id="CP002352">
    <property type="protein sequence ID" value="ADV44357.1"/>
    <property type="molecule type" value="Genomic_DNA"/>
</dbReference>
<protein>
    <submittedName>
        <fullName evidence="1">Uncharacterized protein</fullName>
    </submittedName>
</protein>
<accession>E6SU84</accession>
<dbReference type="eggNOG" id="ENOG5030YSK">
    <property type="taxonomic scope" value="Bacteria"/>
</dbReference>